<dbReference type="Proteomes" id="UP001482620">
    <property type="component" value="Unassembled WGS sequence"/>
</dbReference>
<feature type="transmembrane region" description="Helical" evidence="1">
    <location>
        <begin position="40"/>
        <end position="62"/>
    </location>
</feature>
<accession>A0ABV0US20</accession>
<sequence>MCVPVFCVRLGLGLLPLLDQFRLPIKYGAYSLPPTLPAGGWFLCLLVYLWFSVSGTGCFGVCRLTPGGCLPGPGPWALLGLCLESDVSRGLGSLGPWLDLPKA</sequence>
<gene>
    <name evidence="2" type="ORF">ILYODFUR_011076</name>
</gene>
<name>A0ABV0US20_9TELE</name>
<keyword evidence="1" id="KW-0812">Transmembrane</keyword>
<dbReference type="EMBL" id="JAHRIQ010081922">
    <property type="protein sequence ID" value="MEQ2247614.1"/>
    <property type="molecule type" value="Genomic_DNA"/>
</dbReference>
<keyword evidence="1" id="KW-1133">Transmembrane helix</keyword>
<evidence type="ECO:0000313" key="2">
    <source>
        <dbReference type="EMBL" id="MEQ2247614.1"/>
    </source>
</evidence>
<evidence type="ECO:0000256" key="1">
    <source>
        <dbReference type="SAM" id="Phobius"/>
    </source>
</evidence>
<evidence type="ECO:0000313" key="3">
    <source>
        <dbReference type="Proteomes" id="UP001482620"/>
    </source>
</evidence>
<protein>
    <submittedName>
        <fullName evidence="2">Uncharacterized protein</fullName>
    </submittedName>
</protein>
<organism evidence="2 3">
    <name type="scientific">Ilyodon furcidens</name>
    <name type="common">goldbreast splitfin</name>
    <dbReference type="NCBI Taxonomy" id="33524"/>
    <lineage>
        <taxon>Eukaryota</taxon>
        <taxon>Metazoa</taxon>
        <taxon>Chordata</taxon>
        <taxon>Craniata</taxon>
        <taxon>Vertebrata</taxon>
        <taxon>Euteleostomi</taxon>
        <taxon>Actinopterygii</taxon>
        <taxon>Neopterygii</taxon>
        <taxon>Teleostei</taxon>
        <taxon>Neoteleostei</taxon>
        <taxon>Acanthomorphata</taxon>
        <taxon>Ovalentaria</taxon>
        <taxon>Atherinomorphae</taxon>
        <taxon>Cyprinodontiformes</taxon>
        <taxon>Goodeidae</taxon>
        <taxon>Ilyodon</taxon>
    </lineage>
</organism>
<keyword evidence="3" id="KW-1185">Reference proteome</keyword>
<comment type="caution">
    <text evidence="2">The sequence shown here is derived from an EMBL/GenBank/DDBJ whole genome shotgun (WGS) entry which is preliminary data.</text>
</comment>
<keyword evidence="1" id="KW-0472">Membrane</keyword>
<proteinExistence type="predicted"/>
<reference evidence="2 3" key="1">
    <citation type="submission" date="2021-06" db="EMBL/GenBank/DDBJ databases">
        <authorList>
            <person name="Palmer J.M."/>
        </authorList>
    </citation>
    <scope>NUCLEOTIDE SEQUENCE [LARGE SCALE GENOMIC DNA]</scope>
    <source>
        <strain evidence="3">if_2019</strain>
        <tissue evidence="2">Muscle</tissue>
    </source>
</reference>